<dbReference type="Pfam" id="PF00668">
    <property type="entry name" value="Condensation"/>
    <property type="match status" value="2"/>
</dbReference>
<dbReference type="EMBL" id="QUBQ01000006">
    <property type="protein sequence ID" value="REK71298.1"/>
    <property type="molecule type" value="Genomic_DNA"/>
</dbReference>
<evidence type="ECO:0000256" key="9">
    <source>
        <dbReference type="ARBA" id="ARBA00023194"/>
    </source>
</evidence>
<dbReference type="InterPro" id="IPR036736">
    <property type="entry name" value="ACP-like_sf"/>
</dbReference>
<dbReference type="FunFam" id="3.30.559.30:FF:000006">
    <property type="entry name" value="Yersiniabactin polyketide/non-ribosomal peptide synthetase"/>
    <property type="match status" value="1"/>
</dbReference>
<evidence type="ECO:0000256" key="4">
    <source>
        <dbReference type="ARBA" id="ARBA00016743"/>
    </source>
</evidence>
<evidence type="ECO:0000259" key="12">
    <source>
        <dbReference type="PROSITE" id="PS50075"/>
    </source>
</evidence>
<dbReference type="CDD" id="cd12114">
    <property type="entry name" value="A_NRPS_TlmIV_like"/>
    <property type="match status" value="1"/>
</dbReference>
<keyword evidence="8" id="KW-0677">Repeat</keyword>
<evidence type="ECO:0000256" key="1">
    <source>
        <dbReference type="ARBA" id="ARBA00001957"/>
    </source>
</evidence>
<keyword evidence="14" id="KW-1185">Reference proteome</keyword>
<accession>A0A371P700</accession>
<dbReference type="FunFam" id="3.40.50.980:FF:000001">
    <property type="entry name" value="Non-ribosomal peptide synthetase"/>
    <property type="match status" value="2"/>
</dbReference>
<dbReference type="CDD" id="cd19531">
    <property type="entry name" value="LCL_NRPS-like"/>
    <property type="match status" value="1"/>
</dbReference>
<dbReference type="OrthoDB" id="9765680at2"/>
<dbReference type="Pfam" id="PF00550">
    <property type="entry name" value="PP-binding"/>
    <property type="match status" value="2"/>
</dbReference>
<dbReference type="FunFam" id="1.10.1200.10:FF:000005">
    <property type="entry name" value="Nonribosomal peptide synthetase 1"/>
    <property type="match status" value="1"/>
</dbReference>
<dbReference type="SUPFAM" id="SSF56801">
    <property type="entry name" value="Acetyl-CoA synthetase-like"/>
    <property type="match status" value="2"/>
</dbReference>
<evidence type="ECO:0000313" key="13">
    <source>
        <dbReference type="EMBL" id="REK71298.1"/>
    </source>
</evidence>
<dbReference type="PANTHER" id="PTHR45527:SF1">
    <property type="entry name" value="FATTY ACID SYNTHASE"/>
    <property type="match status" value="1"/>
</dbReference>
<dbReference type="InterPro" id="IPR000873">
    <property type="entry name" value="AMP-dep_synth/lig_dom"/>
</dbReference>
<dbReference type="InterPro" id="IPR020845">
    <property type="entry name" value="AMP-binding_CS"/>
</dbReference>
<evidence type="ECO:0000256" key="8">
    <source>
        <dbReference type="ARBA" id="ARBA00022737"/>
    </source>
</evidence>
<organism evidence="13 14">
    <name type="scientific">Paenibacillus paeoniae</name>
    <dbReference type="NCBI Taxonomy" id="2292705"/>
    <lineage>
        <taxon>Bacteria</taxon>
        <taxon>Bacillati</taxon>
        <taxon>Bacillota</taxon>
        <taxon>Bacilli</taxon>
        <taxon>Bacillales</taxon>
        <taxon>Paenibacillaceae</taxon>
        <taxon>Paenibacillus</taxon>
    </lineage>
</organism>
<keyword evidence="5" id="KW-0596">Phosphopantetheine</keyword>
<dbReference type="InterPro" id="IPR023213">
    <property type="entry name" value="CAT-like_dom_sf"/>
</dbReference>
<dbReference type="GO" id="GO:0031177">
    <property type="term" value="F:phosphopantetheine binding"/>
    <property type="evidence" value="ECO:0007669"/>
    <property type="project" value="InterPro"/>
</dbReference>
<dbReference type="FunFam" id="3.30.559.10:FF:000023">
    <property type="entry name" value="Non-ribosomal peptide synthetase"/>
    <property type="match status" value="1"/>
</dbReference>
<reference evidence="13 14" key="1">
    <citation type="submission" date="2018-08" db="EMBL/GenBank/DDBJ databases">
        <title>Paenibacillus sp. M4BSY-1, whole genome shotgun sequence.</title>
        <authorList>
            <person name="Tuo L."/>
        </authorList>
    </citation>
    <scope>NUCLEOTIDE SEQUENCE [LARGE SCALE GENOMIC DNA]</scope>
    <source>
        <strain evidence="13 14">M4BSY-1</strain>
    </source>
</reference>
<evidence type="ECO:0000256" key="5">
    <source>
        <dbReference type="ARBA" id="ARBA00022450"/>
    </source>
</evidence>
<dbReference type="FunFam" id="3.30.300.30:FF:000010">
    <property type="entry name" value="Enterobactin synthetase component F"/>
    <property type="match status" value="2"/>
</dbReference>
<comment type="cofactor">
    <cofactor evidence="1">
        <name>pantetheine 4'-phosphate</name>
        <dbReference type="ChEBI" id="CHEBI:47942"/>
    </cofactor>
</comment>
<keyword evidence="7" id="KW-0436">Ligase</keyword>
<dbReference type="InterPro" id="IPR001242">
    <property type="entry name" value="Condensation_dom"/>
</dbReference>
<dbReference type="InterPro" id="IPR009081">
    <property type="entry name" value="PP-bd_ACP"/>
</dbReference>
<dbReference type="InterPro" id="IPR010071">
    <property type="entry name" value="AA_adenyl_dom"/>
</dbReference>
<name>A0A371P700_9BACL</name>
<dbReference type="Proteomes" id="UP000261905">
    <property type="component" value="Unassembled WGS sequence"/>
</dbReference>
<evidence type="ECO:0000256" key="10">
    <source>
        <dbReference type="ARBA" id="ARBA00023268"/>
    </source>
</evidence>
<feature type="domain" description="Carrier" evidence="12">
    <location>
        <begin position="2120"/>
        <end position="2195"/>
    </location>
</feature>
<evidence type="ECO:0000256" key="6">
    <source>
        <dbReference type="ARBA" id="ARBA00022553"/>
    </source>
</evidence>
<dbReference type="Gene3D" id="3.40.50.980">
    <property type="match status" value="4"/>
</dbReference>
<evidence type="ECO:0000256" key="2">
    <source>
        <dbReference type="ARBA" id="ARBA00005102"/>
    </source>
</evidence>
<comment type="caution">
    <text evidence="13">The sequence shown here is derived from an EMBL/GenBank/DDBJ whole genome shotgun (WGS) entry which is preliminary data.</text>
</comment>
<dbReference type="InterPro" id="IPR020806">
    <property type="entry name" value="PKS_PP-bd"/>
</dbReference>
<dbReference type="Gene3D" id="2.30.38.10">
    <property type="entry name" value="Luciferase, Domain 3"/>
    <property type="match status" value="2"/>
</dbReference>
<dbReference type="PRINTS" id="PR00154">
    <property type="entry name" value="AMPBINDING"/>
</dbReference>
<dbReference type="PROSITE" id="PS50075">
    <property type="entry name" value="CARRIER"/>
    <property type="match status" value="2"/>
</dbReference>
<dbReference type="PANTHER" id="PTHR45527">
    <property type="entry name" value="NONRIBOSOMAL PEPTIDE SYNTHETASE"/>
    <property type="match status" value="1"/>
</dbReference>
<dbReference type="Pfam" id="PF13193">
    <property type="entry name" value="AMP-binding_C"/>
    <property type="match status" value="2"/>
</dbReference>
<sequence>MSEKLTDKLAALSPEKRLQLLEAIKKKKAGEAASAQPTVRERRGEAIPLSFTQQRLWFLQELDPHSPFYNIPSAFRLFGEWEEELLAESLLEMAHRHEVLRTTFRMGDEGKPVQIIADSPKLTLRSIDLRTWPEDTRFAEAERIVNDDVQRPCDLRTGPLWWATLVRLENQEYQLILTMHHIVFDGWSLGVFIRELSSIYEALMSGAGLSKLPLPVTQYADYVYAQRERASQELQNRQLAYWTSHLAGELPVLELPADRPRPPVQTFRGAMHTLVLPSELYNSLKTYSRNHEATLFMTLLSLFKVLLYRYTGVSDIIVGFPISGRHLPNTEHAIGVFVNTLPLRTSVSGQLTFAELLGEVRKTALSAYENQDVPFDRLVEAIKPERNLSHNPLFQVLFTYQNALPPIRSGDRSITYEAIDGGTSKFDLSLDIFEGPDGPTCIFEYNTDLYDRDRITRMADHFQVLAEAVANNELCRISELPLLAEAERERMLDQWNDTAQSYERGVTIHQLFERQAARTPNGTAVVMEGRTLTYRELDERANRIALSLQGMGVAANVRIGICAERSLEMIAGVLAILKAGGAYVPIDPDYPAERMDYMIEDAQLSVMLTQQSLAARFADRPLSVLLLDEAETGMPDAKGGIHLQLASTEEDLAYLVYTSGTTGQPKGTMVSHASLVNAYYGWEDAYRLRSDVRVHLQMASFSFDVFTGDWVRALCSGAKLVLLKKDTMLDAPRLYELMKRERVDCAEFVPAVFRNLIRYLEESTQKLDFMRVLCIGSDRWYVHEYKHFRRFCGSHTRLINSYGLTEATIDSTYFEGDVAAMSPNQLIPIGRPFPNQHTYVLDAEGQPVPVGVSGELYIGGRGLARGYWNRPTLTAERFVPHPISGNEGALLYRTGDRARYLPDGNIELLNRMDNQVKLRGYRIELGEIETALNRDPSVRESVVQVWEDRLLAAWIVPKTGMTVNTDRLRSAVKLSLPDYMVPASFVVLDDLPLTANGKVDRGALPAPTLLSEEDGSYAAPRTLIEEKLAGVWAELFQVRRMGIHSDFFVNGGHSLLAIQLIASIRQLFQVDLTLQVLFQAPTIAELAAVIAEKSGQRQSYEDAVQALPELQRDPNGRFEKFPLTEVQQAYWIGRNEAFEMGNVSTHSYDELEVEPIDTDRFQLAWNRLIQRHDMLRAIVTEDGMQQVLEHVPDYEIAILDMRGQSAEDAETAIAALRDEMSHQMLKTDKWPVFDLRLTLLDHGRARIHLSSDALIFDAWSYVILLKELSQLHQNPDAALSELDLTFRDYVHAEARLKETEAYHKSLAYWKEHIPSLPPAPELPMAKSPGALKNPYFTRLHNRLNADVWSRLKSKATRMGLTASGVLLSAFAEVLATWSKNRSFCLNLTFLNRLQIHPQVHDIVGEFTSLTLLEIDHRDGINFVDRAGRTQQKLWNDLEHHHVSGVHVLRELSRAQGGLTRALMPVVFTSALTLPIPDRKSSGFDLKPFYSITQTSQVWLDCGVWEDDNVLYCNWDVVRELFPEGMLEDMFAAYFGLLHRLAHQDDIWHEGWVIHPQEQGSTGRTQEPDLAGTSAPQLFGPSAAASGQELKERHTSLEMPDIMAANRTTPLLHEQFSEQARLDPKHIAIATSQFEITYGELNRLTNRYARQLRKEGAAPDRLIAIVMEKGWEQAAAVLAVLKSGAAYLPIDPDMPQERVNVLIEQGQVEIVLTQPWLEQKLNWLGEQRICIGVEYDGLPRLQDDPLDSVQQPEDLAYVIYTSGSTGRPKGVMIDHRGATNTIWDMNERFNVSRSDRVFALSALSFDLSVYDLFGTLAAGGTIVIPDSEHRKDPAHWLYMMRKERVTIWNSVPALMNMLVEFASGQKERLNNQLRLVLMSGDWIPLALPEAIRALSEDVELISLGGATEASIWSILYPIDHVEPGWSSIPYGRAMRNQGMHVLNDAMEPCPTWVPGQLHISGIGLAKGYYGDEEKTAASFVIHPRTGERLYRTGDIGRWLPDGNIEFMGREDFQIKLQGYRIELGEIETALVQHSQVREAVVAVAGVGGQRKLVAYLVLQQEGTTDQEEIRRYLANKLPDYMIPSYHMVLDALPLTANGKINRKELPSVEFAEVACSIEAIPPRTEMEARIAAIWVELLNLESVSVFDNFFELGGDSLLAVRLMVRLQADTGCPQPLRVLFEQPTIAGLAARMKTWNEQPVASLS</sequence>
<dbReference type="GO" id="GO:0043041">
    <property type="term" value="P:amino acid activation for nonribosomal peptide biosynthetic process"/>
    <property type="evidence" value="ECO:0007669"/>
    <property type="project" value="TreeGrafter"/>
</dbReference>
<dbReference type="InterPro" id="IPR045851">
    <property type="entry name" value="AMP-bd_C_sf"/>
</dbReference>
<dbReference type="GO" id="GO:0016874">
    <property type="term" value="F:ligase activity"/>
    <property type="evidence" value="ECO:0007669"/>
    <property type="project" value="UniProtKB-KW"/>
</dbReference>
<dbReference type="SUPFAM" id="SSF47336">
    <property type="entry name" value="ACP-like"/>
    <property type="match status" value="2"/>
</dbReference>
<gene>
    <name evidence="13" type="ORF">DX130_22940</name>
</gene>
<feature type="domain" description="Carrier" evidence="12">
    <location>
        <begin position="1019"/>
        <end position="1094"/>
    </location>
</feature>
<dbReference type="GO" id="GO:0017000">
    <property type="term" value="P:antibiotic biosynthetic process"/>
    <property type="evidence" value="ECO:0007669"/>
    <property type="project" value="UniProtKB-KW"/>
</dbReference>
<keyword evidence="10" id="KW-0511">Multifunctional enzyme</keyword>
<dbReference type="PROSITE" id="PS00455">
    <property type="entry name" value="AMP_BINDING"/>
    <property type="match status" value="2"/>
</dbReference>
<dbReference type="SMART" id="SM00823">
    <property type="entry name" value="PKS_PP"/>
    <property type="match status" value="2"/>
</dbReference>
<dbReference type="FunFam" id="2.30.38.10:FF:000001">
    <property type="entry name" value="Non-ribosomal peptide synthetase PvdI"/>
    <property type="match status" value="1"/>
</dbReference>
<dbReference type="Gene3D" id="3.30.559.10">
    <property type="entry name" value="Chloramphenicol acetyltransferase-like domain"/>
    <property type="match status" value="2"/>
</dbReference>
<dbReference type="FunFam" id="1.10.1200.10:FF:000016">
    <property type="entry name" value="Non-ribosomal peptide synthase"/>
    <property type="match status" value="1"/>
</dbReference>
<dbReference type="InterPro" id="IPR057737">
    <property type="entry name" value="Condensation_MtbB-like"/>
</dbReference>
<dbReference type="SUPFAM" id="SSF52777">
    <property type="entry name" value="CoA-dependent acyltransferases"/>
    <property type="match status" value="4"/>
</dbReference>
<evidence type="ECO:0000256" key="11">
    <source>
        <dbReference type="ARBA" id="ARBA00033440"/>
    </source>
</evidence>
<evidence type="ECO:0000256" key="7">
    <source>
        <dbReference type="ARBA" id="ARBA00022598"/>
    </source>
</evidence>
<dbReference type="Gene3D" id="3.30.559.30">
    <property type="entry name" value="Nonribosomal peptide synthetase, condensation domain"/>
    <property type="match status" value="2"/>
</dbReference>
<comment type="similarity">
    <text evidence="3">Belongs to the ATP-dependent AMP-binding enzyme family. MbtB subfamily.</text>
</comment>
<dbReference type="GO" id="GO:0008610">
    <property type="term" value="P:lipid biosynthetic process"/>
    <property type="evidence" value="ECO:0007669"/>
    <property type="project" value="UniProtKB-ARBA"/>
</dbReference>
<dbReference type="NCBIfam" id="TIGR01733">
    <property type="entry name" value="AA-adenyl-dom"/>
    <property type="match status" value="2"/>
</dbReference>
<dbReference type="InterPro" id="IPR025110">
    <property type="entry name" value="AMP-bd_C"/>
</dbReference>
<dbReference type="NCBIfam" id="NF003417">
    <property type="entry name" value="PRK04813.1"/>
    <property type="match status" value="2"/>
</dbReference>
<protein>
    <recommendedName>
        <fullName evidence="4">Phenyloxazoline synthase MbtB</fullName>
    </recommendedName>
    <alternativeName>
        <fullName evidence="11">Mycobactin synthetase protein B</fullName>
    </alternativeName>
</protein>
<dbReference type="GO" id="GO:0072330">
    <property type="term" value="P:monocarboxylic acid biosynthetic process"/>
    <property type="evidence" value="ECO:0007669"/>
    <property type="project" value="UniProtKB-ARBA"/>
</dbReference>
<dbReference type="GO" id="GO:0044550">
    <property type="term" value="P:secondary metabolite biosynthetic process"/>
    <property type="evidence" value="ECO:0007669"/>
    <property type="project" value="UniProtKB-ARBA"/>
</dbReference>
<dbReference type="CDD" id="cd05930">
    <property type="entry name" value="A_NRPS"/>
    <property type="match status" value="1"/>
</dbReference>
<dbReference type="Gene3D" id="3.30.300.30">
    <property type="match status" value="2"/>
</dbReference>
<dbReference type="GO" id="GO:0005737">
    <property type="term" value="C:cytoplasm"/>
    <property type="evidence" value="ECO:0007669"/>
    <property type="project" value="TreeGrafter"/>
</dbReference>
<proteinExistence type="inferred from homology"/>
<comment type="pathway">
    <text evidence="2">Siderophore biosynthesis; mycobactin biosynthesis.</text>
</comment>
<dbReference type="RefSeq" id="WP_116049360.1">
    <property type="nucleotide sequence ID" value="NZ_QUBQ01000006.1"/>
</dbReference>
<dbReference type="InterPro" id="IPR020459">
    <property type="entry name" value="AMP-binding"/>
</dbReference>
<keyword evidence="6" id="KW-0597">Phosphoprotein</keyword>
<dbReference type="Pfam" id="PF00501">
    <property type="entry name" value="AMP-binding"/>
    <property type="match status" value="2"/>
</dbReference>
<evidence type="ECO:0000256" key="3">
    <source>
        <dbReference type="ARBA" id="ARBA00007380"/>
    </source>
</evidence>
<dbReference type="CDD" id="cd19535">
    <property type="entry name" value="Cyc_NRPS"/>
    <property type="match status" value="1"/>
</dbReference>
<keyword evidence="9" id="KW-0045">Antibiotic biosynthesis</keyword>
<evidence type="ECO:0000313" key="14">
    <source>
        <dbReference type="Proteomes" id="UP000261905"/>
    </source>
</evidence>
<dbReference type="Gene3D" id="1.10.1200.10">
    <property type="entry name" value="ACP-like"/>
    <property type="match status" value="2"/>
</dbReference>
<dbReference type="FunFam" id="3.40.50.12780:FF:000012">
    <property type="entry name" value="Non-ribosomal peptide synthetase"/>
    <property type="match status" value="2"/>
</dbReference>